<evidence type="ECO:0000256" key="1">
    <source>
        <dbReference type="SAM" id="MobiDB-lite"/>
    </source>
</evidence>
<protein>
    <submittedName>
        <fullName evidence="2">Uncharacterized protein</fullName>
    </submittedName>
</protein>
<gene>
    <name evidence="2" type="ORF">FRC96_14795</name>
</gene>
<comment type="caution">
    <text evidence="2">The sequence shown here is derived from an EMBL/GenBank/DDBJ whole genome shotgun (WGS) entry which is preliminary data.</text>
</comment>
<evidence type="ECO:0000313" key="3">
    <source>
        <dbReference type="Proteomes" id="UP000321046"/>
    </source>
</evidence>
<evidence type="ECO:0000313" key="2">
    <source>
        <dbReference type="EMBL" id="TXD34016.1"/>
    </source>
</evidence>
<name>A0A5C6WX72_9DELT</name>
<reference evidence="2 3" key="1">
    <citation type="submission" date="2019-08" db="EMBL/GenBank/DDBJ databases">
        <title>Bradymonadales sp. TMQ2.</title>
        <authorList>
            <person name="Liang Q."/>
        </authorList>
    </citation>
    <scope>NUCLEOTIDE SEQUENCE [LARGE SCALE GENOMIC DNA]</scope>
    <source>
        <strain evidence="2 3">TMQ2</strain>
    </source>
</reference>
<feature type="region of interest" description="Disordered" evidence="1">
    <location>
        <begin position="1"/>
        <end position="21"/>
    </location>
</feature>
<dbReference type="Proteomes" id="UP000321046">
    <property type="component" value="Unassembled WGS sequence"/>
</dbReference>
<dbReference type="OrthoDB" id="5481428at2"/>
<proteinExistence type="predicted"/>
<accession>A0A5C6WX72</accession>
<dbReference type="AlphaFoldDB" id="A0A5C6WX72"/>
<sequence length="614" mass="67902">MSAEPEVQSEHAPGDGCQQKPVEVVAITPPNTLRRRMASFAEVGERKTRYSLPEELHSASPVGYRRRVALSREEAEDALQLLSLERPSGFGAVEAIEEGELFEECALGVMSARQSTNFRGHRQVSFGPEDSVRLAHVLRSLGHLDAPVLDNASYTHVVLSRPYRTPFTLLLTLIGHKPVKSLLTVPYRALRKKFWHEDDIPSVGYLQQLHVGILADAMERAAVVASCGRRRAQVFSAPFCSEPRRKENRPMLRAIEEMCGLTSTERAQGWRVALVAQVGRALPGEGVSLSRELCRKIGANLMAFRSERIQPGSNADESAPEEYQHDQGMVVPEELTVMAGRAAYNAFAHWTGCDRERAKRLMMLERIDVLTPAGQARIHEVQRGLDEVTDRVIATLPTWADLPVGRAFSRNAERGRKAFGLAGQRIYIGGLSRREVARAGLDWDQCVRAIGACAARSGLVAELMGVMELPEGCDLLAGLCLMAGPVNQNDIGKAFYGQPDLLAKTFEGRDPTSLLVWTLKAKTVADPIGNEEQLMNPRRQGKLVDLRPGPHEVVQMARGGRLEPMRRRDEKVNAERAFGDVNNFVVDPKGRGIPGNKGAAWPATWRREAVWEVK</sequence>
<organism evidence="2 3">
    <name type="scientific">Lujinxingia vulgaris</name>
    <dbReference type="NCBI Taxonomy" id="2600176"/>
    <lineage>
        <taxon>Bacteria</taxon>
        <taxon>Deltaproteobacteria</taxon>
        <taxon>Bradymonadales</taxon>
        <taxon>Lujinxingiaceae</taxon>
        <taxon>Lujinxingia</taxon>
    </lineage>
</organism>
<dbReference type="EMBL" id="VOSL01000058">
    <property type="protein sequence ID" value="TXD34016.1"/>
    <property type="molecule type" value="Genomic_DNA"/>
</dbReference>
<dbReference type="RefSeq" id="WP_146975515.1">
    <property type="nucleotide sequence ID" value="NZ_VOSL01000058.1"/>
</dbReference>